<dbReference type="GO" id="GO:0004640">
    <property type="term" value="F:phosphoribosylanthranilate isomerase activity"/>
    <property type="evidence" value="ECO:0007669"/>
    <property type="project" value="UniProtKB-UniRule"/>
</dbReference>
<evidence type="ECO:0000256" key="9">
    <source>
        <dbReference type="HAMAP-Rule" id="MF_00135"/>
    </source>
</evidence>
<dbReference type="Gene3D" id="3.20.20.70">
    <property type="entry name" value="Aldolase class I"/>
    <property type="match status" value="1"/>
</dbReference>
<dbReference type="EC" id="5.3.1.24" evidence="3 9"/>
<dbReference type="InterPro" id="IPR044643">
    <property type="entry name" value="TrpF_fam"/>
</dbReference>
<protein>
    <recommendedName>
        <fullName evidence="4 9">N-(5'-phosphoribosyl)anthranilate isomerase</fullName>
        <shortName evidence="9">PRAI</shortName>
        <ecNumber evidence="3 9">5.3.1.24</ecNumber>
    </recommendedName>
</protein>
<gene>
    <name evidence="9 11" type="primary">trpF</name>
    <name evidence="11" type="ORF">BWX89_00571</name>
</gene>
<comment type="similarity">
    <text evidence="9">Belongs to the TrpF family.</text>
</comment>
<dbReference type="InterPro" id="IPR011060">
    <property type="entry name" value="RibuloseP-bd_barrel"/>
</dbReference>
<evidence type="ECO:0000256" key="2">
    <source>
        <dbReference type="ARBA" id="ARBA00004664"/>
    </source>
</evidence>
<keyword evidence="7 9" id="KW-0057">Aromatic amino acid biosynthesis</keyword>
<dbReference type="GO" id="GO:0000162">
    <property type="term" value="P:L-tryptophan biosynthetic process"/>
    <property type="evidence" value="ECO:0007669"/>
    <property type="project" value="UniProtKB-UniRule"/>
</dbReference>
<comment type="pathway">
    <text evidence="2 9">Amino-acid biosynthesis; L-tryptophan biosynthesis; L-tryptophan from chorismate: step 3/5.</text>
</comment>
<evidence type="ECO:0000256" key="3">
    <source>
        <dbReference type="ARBA" id="ARBA00012572"/>
    </source>
</evidence>
<evidence type="ECO:0000256" key="4">
    <source>
        <dbReference type="ARBA" id="ARBA00022272"/>
    </source>
</evidence>
<evidence type="ECO:0000256" key="1">
    <source>
        <dbReference type="ARBA" id="ARBA00001164"/>
    </source>
</evidence>
<evidence type="ECO:0000256" key="5">
    <source>
        <dbReference type="ARBA" id="ARBA00022605"/>
    </source>
</evidence>
<reference evidence="11" key="1">
    <citation type="submission" date="2017-02" db="EMBL/GenBank/DDBJ databases">
        <title>Delving into the versatile metabolic prowess of the omnipresent phylum Bacteroidetes.</title>
        <authorList>
            <person name="Nobu M.K."/>
            <person name="Mei R."/>
            <person name="Narihiro T."/>
            <person name="Kuroda K."/>
            <person name="Liu W.-T."/>
        </authorList>
    </citation>
    <scope>NUCLEOTIDE SEQUENCE</scope>
    <source>
        <strain evidence="11">ADurb.Bin131</strain>
    </source>
</reference>
<accession>A0A1V6CBQ0</accession>
<name>A0A1V6CBQ0_UNCT6</name>
<dbReference type="InterPro" id="IPR001240">
    <property type="entry name" value="PRAI_dom"/>
</dbReference>
<evidence type="ECO:0000313" key="11">
    <source>
        <dbReference type="EMBL" id="OQB74352.1"/>
    </source>
</evidence>
<evidence type="ECO:0000256" key="7">
    <source>
        <dbReference type="ARBA" id="ARBA00023141"/>
    </source>
</evidence>
<dbReference type="Pfam" id="PF00697">
    <property type="entry name" value="PRAI"/>
    <property type="match status" value="1"/>
</dbReference>
<dbReference type="CDD" id="cd00405">
    <property type="entry name" value="PRAI"/>
    <property type="match status" value="1"/>
</dbReference>
<organism evidence="11">
    <name type="scientific">candidate division TA06 bacterium ADurb.Bin131</name>
    <dbReference type="NCBI Taxonomy" id="1852827"/>
    <lineage>
        <taxon>Bacteria</taxon>
        <taxon>Bacteria division TA06</taxon>
    </lineage>
</organism>
<keyword evidence="6 9" id="KW-0822">Tryptophan biosynthesis</keyword>
<keyword evidence="8 9" id="KW-0413">Isomerase</keyword>
<dbReference type="UniPathway" id="UPA00035">
    <property type="reaction ID" value="UER00042"/>
</dbReference>
<dbReference type="SUPFAM" id="SSF51366">
    <property type="entry name" value="Ribulose-phoshate binding barrel"/>
    <property type="match status" value="1"/>
</dbReference>
<dbReference type="Proteomes" id="UP000485562">
    <property type="component" value="Unassembled WGS sequence"/>
</dbReference>
<evidence type="ECO:0000256" key="8">
    <source>
        <dbReference type="ARBA" id="ARBA00023235"/>
    </source>
</evidence>
<dbReference type="AlphaFoldDB" id="A0A1V6CBQ0"/>
<dbReference type="PANTHER" id="PTHR42894:SF1">
    <property type="entry name" value="N-(5'-PHOSPHORIBOSYL)ANTHRANILATE ISOMERASE"/>
    <property type="match status" value="1"/>
</dbReference>
<dbReference type="PANTHER" id="PTHR42894">
    <property type="entry name" value="N-(5'-PHOSPHORIBOSYL)ANTHRANILATE ISOMERASE"/>
    <property type="match status" value="1"/>
</dbReference>
<comment type="caution">
    <text evidence="11">The sequence shown here is derived from an EMBL/GenBank/DDBJ whole genome shotgun (WGS) entry which is preliminary data.</text>
</comment>
<feature type="domain" description="N-(5'phosphoribosyl) anthranilate isomerase (PRAI)" evidence="10">
    <location>
        <begin position="3"/>
        <end position="200"/>
    </location>
</feature>
<proteinExistence type="inferred from homology"/>
<sequence length="212" mass="23730">MKVKICGITRQKDAGICDILGVEYIGLNFWQHSKRYIDIEKAKSITASLKRSKPIGIFVEKDLEYIKTIIGQCSLSGIQIYAGESSVFCNEVKKQFPRYMIIQAFRIKDCLPGNLADFNADYFLFDALSDSYMGGTGTTFNWDTLKLLKPYSYKTFIAGGINAENIEQLLSIINPFAVDIASGVEISPGIKDVEKIKLLLSKIKRISNEKSS</sequence>
<keyword evidence="5 9" id="KW-0028">Amino-acid biosynthesis</keyword>
<dbReference type="HAMAP" id="MF_00135">
    <property type="entry name" value="PRAI"/>
    <property type="match status" value="1"/>
</dbReference>
<dbReference type="EMBL" id="MWDQ01000043">
    <property type="protein sequence ID" value="OQB74352.1"/>
    <property type="molecule type" value="Genomic_DNA"/>
</dbReference>
<comment type="catalytic activity">
    <reaction evidence="1 9">
        <text>N-(5-phospho-beta-D-ribosyl)anthranilate = 1-(2-carboxyphenylamino)-1-deoxy-D-ribulose 5-phosphate</text>
        <dbReference type="Rhea" id="RHEA:21540"/>
        <dbReference type="ChEBI" id="CHEBI:18277"/>
        <dbReference type="ChEBI" id="CHEBI:58613"/>
        <dbReference type="EC" id="5.3.1.24"/>
    </reaction>
</comment>
<evidence type="ECO:0000256" key="6">
    <source>
        <dbReference type="ARBA" id="ARBA00022822"/>
    </source>
</evidence>
<dbReference type="InterPro" id="IPR013785">
    <property type="entry name" value="Aldolase_TIM"/>
</dbReference>
<evidence type="ECO:0000259" key="10">
    <source>
        <dbReference type="Pfam" id="PF00697"/>
    </source>
</evidence>